<keyword evidence="3" id="KW-1185">Reference proteome</keyword>
<comment type="caution">
    <text evidence="2">The sequence shown here is derived from an EMBL/GenBank/DDBJ whole genome shotgun (WGS) entry which is preliminary data.</text>
</comment>
<dbReference type="InterPro" id="IPR019668">
    <property type="entry name" value="Uncharacterised_YtzC"/>
</dbReference>
<dbReference type="Proteomes" id="UP000308230">
    <property type="component" value="Unassembled WGS sequence"/>
</dbReference>
<accession>A0A5R9F586</accession>
<feature type="coiled-coil region" evidence="1">
    <location>
        <begin position="4"/>
        <end position="38"/>
    </location>
</feature>
<dbReference type="Pfam" id="PF10732">
    <property type="entry name" value="DUF2524"/>
    <property type="match status" value="1"/>
</dbReference>
<organism evidence="2 3">
    <name type="scientific">Exobacillus caeni</name>
    <dbReference type="NCBI Taxonomy" id="2574798"/>
    <lineage>
        <taxon>Bacteria</taxon>
        <taxon>Bacillati</taxon>
        <taxon>Bacillota</taxon>
        <taxon>Bacilli</taxon>
        <taxon>Bacillales</taxon>
        <taxon>Guptibacillaceae</taxon>
        <taxon>Exobacillus</taxon>
    </lineage>
</organism>
<gene>
    <name evidence="2" type="ORF">FCL54_10205</name>
</gene>
<proteinExistence type="predicted"/>
<dbReference type="OrthoDB" id="2925339at2"/>
<name>A0A5R9F586_9BACL</name>
<evidence type="ECO:0000313" key="2">
    <source>
        <dbReference type="EMBL" id="TLS37506.1"/>
    </source>
</evidence>
<evidence type="ECO:0000256" key="1">
    <source>
        <dbReference type="SAM" id="Coils"/>
    </source>
</evidence>
<dbReference type="EMBL" id="SWLG01000006">
    <property type="protein sequence ID" value="TLS37506.1"/>
    <property type="molecule type" value="Genomic_DNA"/>
</dbReference>
<sequence>MSTYRKMEEVLKHAHELAEFANEQLAKANRQEAQLSEVDYTNTQQLLEEMNLELEKMIKFANHEQRYNLHKAQQMIQDSQNEFVLGVRM</sequence>
<reference evidence="2 3" key="1">
    <citation type="submission" date="2019-04" db="EMBL/GenBank/DDBJ databases">
        <title>Bacillus caeni sp. nov., a bacterium isolated from mangrove sediment.</title>
        <authorList>
            <person name="Huang H."/>
            <person name="Mo K."/>
            <person name="Hu Y."/>
        </authorList>
    </citation>
    <scope>NUCLEOTIDE SEQUENCE [LARGE SCALE GENOMIC DNA]</scope>
    <source>
        <strain evidence="2 3">HB172195</strain>
    </source>
</reference>
<keyword evidence="1" id="KW-0175">Coiled coil</keyword>
<evidence type="ECO:0000313" key="3">
    <source>
        <dbReference type="Proteomes" id="UP000308230"/>
    </source>
</evidence>
<dbReference type="RefSeq" id="WP_138125994.1">
    <property type="nucleotide sequence ID" value="NZ_SWLG01000006.1"/>
</dbReference>
<dbReference type="AlphaFoldDB" id="A0A5R9F586"/>
<protein>
    <submittedName>
        <fullName evidence="2">DUF2524 family protein</fullName>
    </submittedName>
</protein>